<keyword evidence="1" id="KW-0812">Transmembrane</keyword>
<proteinExistence type="predicted"/>
<sequence>MKKKKKTLLTIIDFFSLVGRVLLIFWSFSFDIFEYEQKREDRLITLKDMGMPIR</sequence>
<name>A0AAX6H4Q4_IRIPA</name>
<reference evidence="2" key="2">
    <citation type="submission" date="2023-04" db="EMBL/GenBank/DDBJ databases">
        <authorList>
            <person name="Bruccoleri R.E."/>
            <person name="Oakeley E.J."/>
            <person name="Faust A.-M."/>
            <person name="Dessus-Babus S."/>
            <person name="Altorfer M."/>
            <person name="Burckhardt D."/>
            <person name="Oertli M."/>
            <person name="Naumann U."/>
            <person name="Petersen F."/>
            <person name="Wong J."/>
        </authorList>
    </citation>
    <scope>NUCLEOTIDE SEQUENCE</scope>
    <source>
        <strain evidence="2">GSM-AAB239-AS_SAM_17_03QT</strain>
        <tissue evidence="2">Leaf</tissue>
    </source>
</reference>
<keyword evidence="1" id="KW-0472">Membrane</keyword>
<gene>
    <name evidence="2" type="ORF">M6B38_330215</name>
</gene>
<keyword evidence="1" id="KW-1133">Transmembrane helix</keyword>
<comment type="caution">
    <text evidence="2">The sequence shown here is derived from an EMBL/GenBank/DDBJ whole genome shotgun (WGS) entry which is preliminary data.</text>
</comment>
<protein>
    <submittedName>
        <fullName evidence="2">ATP synthase CF0 B subunit (Plastid)</fullName>
    </submittedName>
</protein>
<evidence type="ECO:0000256" key="1">
    <source>
        <dbReference type="SAM" id="Phobius"/>
    </source>
</evidence>
<evidence type="ECO:0000313" key="3">
    <source>
        <dbReference type="Proteomes" id="UP001140949"/>
    </source>
</evidence>
<accession>A0AAX6H4Q4</accession>
<dbReference type="AlphaFoldDB" id="A0AAX6H4Q4"/>
<evidence type="ECO:0000313" key="2">
    <source>
        <dbReference type="EMBL" id="KAJ6835783.1"/>
    </source>
</evidence>
<dbReference type="Proteomes" id="UP001140949">
    <property type="component" value="Unassembled WGS sequence"/>
</dbReference>
<dbReference type="EMBL" id="JANAVB010013000">
    <property type="protein sequence ID" value="KAJ6835783.1"/>
    <property type="molecule type" value="Genomic_DNA"/>
</dbReference>
<feature type="transmembrane region" description="Helical" evidence="1">
    <location>
        <begin position="7"/>
        <end position="28"/>
    </location>
</feature>
<reference evidence="2" key="1">
    <citation type="journal article" date="2023" name="GigaByte">
        <title>Genome assembly of the bearded iris, Iris pallida Lam.</title>
        <authorList>
            <person name="Bruccoleri R.E."/>
            <person name="Oakeley E.J."/>
            <person name="Faust A.M.E."/>
            <person name="Altorfer M."/>
            <person name="Dessus-Babus S."/>
            <person name="Burckhardt D."/>
            <person name="Oertli M."/>
            <person name="Naumann U."/>
            <person name="Petersen F."/>
            <person name="Wong J."/>
        </authorList>
    </citation>
    <scope>NUCLEOTIDE SEQUENCE</scope>
    <source>
        <strain evidence="2">GSM-AAB239-AS_SAM_17_03QT</strain>
    </source>
</reference>
<keyword evidence="3" id="KW-1185">Reference proteome</keyword>
<organism evidence="2 3">
    <name type="scientific">Iris pallida</name>
    <name type="common">Sweet iris</name>
    <dbReference type="NCBI Taxonomy" id="29817"/>
    <lineage>
        <taxon>Eukaryota</taxon>
        <taxon>Viridiplantae</taxon>
        <taxon>Streptophyta</taxon>
        <taxon>Embryophyta</taxon>
        <taxon>Tracheophyta</taxon>
        <taxon>Spermatophyta</taxon>
        <taxon>Magnoliopsida</taxon>
        <taxon>Liliopsida</taxon>
        <taxon>Asparagales</taxon>
        <taxon>Iridaceae</taxon>
        <taxon>Iridoideae</taxon>
        <taxon>Irideae</taxon>
        <taxon>Iris</taxon>
    </lineage>
</organism>